<reference evidence="4" key="1">
    <citation type="journal article" date="2019" name="Int. J. Syst. Evol. Microbiol.">
        <title>The Global Catalogue of Microorganisms (GCM) 10K type strain sequencing project: providing services to taxonomists for standard genome sequencing and annotation.</title>
        <authorList>
            <consortium name="The Broad Institute Genomics Platform"/>
            <consortium name="The Broad Institute Genome Sequencing Center for Infectious Disease"/>
            <person name="Wu L."/>
            <person name="Ma J."/>
        </authorList>
    </citation>
    <scope>NUCLEOTIDE SEQUENCE [LARGE SCALE GENOMIC DNA]</scope>
    <source>
        <strain evidence="4">KCTC 52042</strain>
    </source>
</reference>
<dbReference type="Proteomes" id="UP001597460">
    <property type="component" value="Unassembled WGS sequence"/>
</dbReference>
<feature type="compositionally biased region" description="Basic and acidic residues" evidence="2">
    <location>
        <begin position="142"/>
        <end position="158"/>
    </location>
</feature>
<comment type="similarity">
    <text evidence="1">Belongs to the bactofilin family.</text>
</comment>
<comment type="caution">
    <text evidence="3">The sequence shown here is derived from an EMBL/GenBank/DDBJ whole genome shotgun (WGS) entry which is preliminary data.</text>
</comment>
<dbReference type="EMBL" id="JBHULI010000024">
    <property type="protein sequence ID" value="MFD2532145.1"/>
    <property type="molecule type" value="Genomic_DNA"/>
</dbReference>
<dbReference type="InterPro" id="IPR007607">
    <property type="entry name" value="BacA/B"/>
</dbReference>
<name>A0ABW5JIF3_9BACT</name>
<evidence type="ECO:0000313" key="3">
    <source>
        <dbReference type="EMBL" id="MFD2532145.1"/>
    </source>
</evidence>
<keyword evidence="4" id="KW-1185">Reference proteome</keyword>
<dbReference type="PANTHER" id="PTHR35024:SF4">
    <property type="entry name" value="POLYMER-FORMING CYTOSKELETAL PROTEIN"/>
    <property type="match status" value="1"/>
</dbReference>
<feature type="region of interest" description="Disordered" evidence="2">
    <location>
        <begin position="118"/>
        <end position="158"/>
    </location>
</feature>
<dbReference type="PANTHER" id="PTHR35024">
    <property type="entry name" value="HYPOTHETICAL CYTOSOLIC PROTEIN"/>
    <property type="match status" value="1"/>
</dbReference>
<evidence type="ECO:0000256" key="2">
    <source>
        <dbReference type="SAM" id="MobiDB-lite"/>
    </source>
</evidence>
<dbReference type="Pfam" id="PF04519">
    <property type="entry name" value="Bactofilin"/>
    <property type="match status" value="1"/>
</dbReference>
<evidence type="ECO:0000256" key="1">
    <source>
        <dbReference type="ARBA" id="ARBA00044755"/>
    </source>
</evidence>
<organism evidence="3 4">
    <name type="scientific">Gracilimonas halophila</name>
    <dbReference type="NCBI Taxonomy" id="1834464"/>
    <lineage>
        <taxon>Bacteria</taxon>
        <taxon>Pseudomonadati</taxon>
        <taxon>Balneolota</taxon>
        <taxon>Balneolia</taxon>
        <taxon>Balneolales</taxon>
        <taxon>Balneolaceae</taxon>
        <taxon>Gracilimonas</taxon>
    </lineage>
</organism>
<protein>
    <submittedName>
        <fullName evidence="3">Polymer-forming cytoskeletal protein</fullName>
    </submittedName>
</protein>
<accession>A0ABW5JIF3</accession>
<evidence type="ECO:0000313" key="4">
    <source>
        <dbReference type="Proteomes" id="UP001597460"/>
    </source>
</evidence>
<proteinExistence type="inferred from homology"/>
<sequence>MNEANTASPITNIAKGTHITADIETSSIIQVSGRIEGDITTKSHLVLEESGHITGTVVCKKATVSGKLTGELRATEHLDIRSSAKLDGFVFTKKIMAEEGSVIIGIVKAGPNVDVLNSKISGQGSSQGKHKPHQPDPGTAESKSDSSEKPVAKDTTDDKPLNRFLHKLLIGIPEVKASNEQTGAIYNASEEFLQALDFNLEIFDEPSYAPFYQSLTFVRKGPEEQDEVEKDFENGKKVIETAFLKKEAEEDASKLQRSAIRLTNLIGKFEDIALLLGEVLIIKFQQNEVQTIAIETISEQVMEKLRKDPKQITDPEKLYSLL</sequence>
<dbReference type="RefSeq" id="WP_390300332.1">
    <property type="nucleotide sequence ID" value="NZ_JBHULI010000024.1"/>
</dbReference>
<gene>
    <name evidence="3" type="ORF">ACFSVN_06780</name>
</gene>